<keyword evidence="3" id="KW-1185">Reference proteome</keyword>
<dbReference type="EMBL" id="CP045096">
    <property type="protein sequence ID" value="QFQ95523.1"/>
    <property type="molecule type" value="Genomic_DNA"/>
</dbReference>
<name>A0A5P8JWW9_9ACTN</name>
<protein>
    <submittedName>
        <fullName evidence="2">Uncharacterized protein</fullName>
    </submittedName>
</protein>
<accession>A0A5P8JWW9</accession>
<dbReference type="KEGG" id="sphv:F9278_04225"/>
<feature type="compositionally biased region" description="Acidic residues" evidence="1">
    <location>
        <begin position="1"/>
        <end position="13"/>
    </location>
</feature>
<evidence type="ECO:0000313" key="3">
    <source>
        <dbReference type="Proteomes" id="UP000327294"/>
    </source>
</evidence>
<organism evidence="2 3">
    <name type="scientific">Streptomyces phaeolivaceus</name>
    <dbReference type="NCBI Taxonomy" id="2653200"/>
    <lineage>
        <taxon>Bacteria</taxon>
        <taxon>Bacillati</taxon>
        <taxon>Actinomycetota</taxon>
        <taxon>Actinomycetes</taxon>
        <taxon>Kitasatosporales</taxon>
        <taxon>Streptomycetaceae</taxon>
        <taxon>Streptomyces</taxon>
    </lineage>
</organism>
<reference evidence="2 3" key="1">
    <citation type="submission" date="2019-10" db="EMBL/GenBank/DDBJ databases">
        <title>Streptomyces sp. strain GY16 isolated from leaves of Broussonetia papyrifera.</title>
        <authorList>
            <person name="Mo P."/>
        </authorList>
    </citation>
    <scope>NUCLEOTIDE SEQUENCE [LARGE SCALE GENOMIC DNA]</scope>
    <source>
        <strain evidence="2 3">GY16</strain>
    </source>
</reference>
<proteinExistence type="predicted"/>
<dbReference type="AlphaFoldDB" id="A0A5P8JWW9"/>
<evidence type="ECO:0000313" key="2">
    <source>
        <dbReference type="EMBL" id="QFQ95523.1"/>
    </source>
</evidence>
<sequence length="67" mass="7116">MGELALEVEEQFEGDGQTERSPARPAGLVLGGQGGPLSKMKRLRSSKPPSVSRARWSMTPPSISAHA</sequence>
<feature type="region of interest" description="Disordered" evidence="1">
    <location>
        <begin position="1"/>
        <end position="67"/>
    </location>
</feature>
<dbReference type="Proteomes" id="UP000327294">
    <property type="component" value="Chromosome"/>
</dbReference>
<gene>
    <name evidence="2" type="ORF">F9278_04225</name>
</gene>
<dbReference type="RefSeq" id="WP_152167057.1">
    <property type="nucleotide sequence ID" value="NZ_CP045096.1"/>
</dbReference>
<evidence type="ECO:0000256" key="1">
    <source>
        <dbReference type="SAM" id="MobiDB-lite"/>
    </source>
</evidence>